<gene>
    <name evidence="2" type="ORF">KB213_00885</name>
</gene>
<keyword evidence="1" id="KW-0812">Transmembrane</keyword>
<dbReference type="EMBL" id="JAGRQH010000001">
    <property type="protein sequence ID" value="MBR0558618.1"/>
    <property type="molecule type" value="Genomic_DNA"/>
</dbReference>
<keyword evidence="1" id="KW-0472">Membrane</keyword>
<accession>A0ABS5E3Z4</accession>
<sequence>MYRRFLAAVLSDEAAYGRFFAFLWALIIGLVLVGMVFLTPPIQVPDEEHHFLRAAQIGEGHIVGDRLSPWSSGGVLPQGAAHFAYRFNDLFFHYDHKVTVTQILAAREDHWDTPREQASFPNTVIYAPFFYIPQALGIDLGRVTHRSVLVSFYMGRLASVLGCVALAALALVVTRRGRVLMALVLSLPMTLSLYASCSQDGLFIASCALCVALLTHIRGPLAERPWYWAVLAVLLGALLASKPPYVMMAFLSLLSAVREHRLRAVCVAVIALAVMGLWSVYGMHPVDITTGGSGAVNGKRQALRLFHHPWVAVVLVIRTIQAFGAGLYQQYVGVLGWLDAPVVTWFSRIVEIAALYGLISAVLQARFRRGVAAWGQRLSVLAIIGATFCGVSLALYMIWTPVGQSLILGLQGRYYLGLSLFFVLLLPEVPRHWGVRMWRSGDAMVMLAMLCGSALATYETLVLRYW</sequence>
<dbReference type="Proteomes" id="UP000677812">
    <property type="component" value="Unassembled WGS sequence"/>
</dbReference>
<feature type="transmembrane region" description="Helical" evidence="1">
    <location>
        <begin position="262"/>
        <end position="281"/>
    </location>
</feature>
<feature type="transmembrane region" description="Helical" evidence="1">
    <location>
        <begin position="378"/>
        <end position="399"/>
    </location>
</feature>
<evidence type="ECO:0000313" key="3">
    <source>
        <dbReference type="Proteomes" id="UP000677812"/>
    </source>
</evidence>
<evidence type="ECO:0000256" key="1">
    <source>
        <dbReference type="SAM" id="Phobius"/>
    </source>
</evidence>
<organism evidence="2 3">
    <name type="scientific">Neokomagataea anthophila</name>
    <dbReference type="NCBI Taxonomy" id="2826925"/>
    <lineage>
        <taxon>Bacteria</taxon>
        <taxon>Pseudomonadati</taxon>
        <taxon>Pseudomonadota</taxon>
        <taxon>Alphaproteobacteria</taxon>
        <taxon>Acetobacterales</taxon>
        <taxon>Acetobacteraceae</taxon>
        <taxon>Neokomagataea</taxon>
    </lineage>
</organism>
<feature type="transmembrane region" description="Helical" evidence="1">
    <location>
        <begin position="152"/>
        <end position="173"/>
    </location>
</feature>
<feature type="transmembrane region" description="Helical" evidence="1">
    <location>
        <begin position="345"/>
        <end position="366"/>
    </location>
</feature>
<dbReference type="InterPro" id="IPR018674">
    <property type="entry name" value="DUF2142_membrane"/>
</dbReference>
<keyword evidence="3" id="KW-1185">Reference proteome</keyword>
<feature type="transmembrane region" description="Helical" evidence="1">
    <location>
        <begin position="179"/>
        <end position="195"/>
    </location>
</feature>
<feature type="transmembrane region" description="Helical" evidence="1">
    <location>
        <begin position="20"/>
        <end position="38"/>
    </location>
</feature>
<proteinExistence type="predicted"/>
<feature type="transmembrane region" description="Helical" evidence="1">
    <location>
        <begin position="202"/>
        <end position="219"/>
    </location>
</feature>
<dbReference type="Pfam" id="PF09913">
    <property type="entry name" value="DUF2142"/>
    <property type="match status" value="1"/>
</dbReference>
<name>A0ABS5E3Z4_9PROT</name>
<feature type="transmembrane region" description="Helical" evidence="1">
    <location>
        <begin position="225"/>
        <end position="241"/>
    </location>
</feature>
<keyword evidence="1" id="KW-1133">Transmembrane helix</keyword>
<protein>
    <submittedName>
        <fullName evidence="2">DUF2142 domain-containing protein</fullName>
    </submittedName>
</protein>
<comment type="caution">
    <text evidence="2">The sequence shown here is derived from an EMBL/GenBank/DDBJ whole genome shotgun (WGS) entry which is preliminary data.</text>
</comment>
<feature type="transmembrane region" description="Helical" evidence="1">
    <location>
        <begin position="438"/>
        <end position="458"/>
    </location>
</feature>
<evidence type="ECO:0000313" key="2">
    <source>
        <dbReference type="EMBL" id="MBR0558618.1"/>
    </source>
</evidence>
<reference evidence="2 3" key="1">
    <citation type="submission" date="2021-04" db="EMBL/GenBank/DDBJ databases">
        <title>The complete genome sequence of Neokomagataea sp. TBRC 2177.</title>
        <authorList>
            <person name="Charoenyingcharoen P."/>
            <person name="Yukphan P."/>
        </authorList>
    </citation>
    <scope>NUCLEOTIDE SEQUENCE [LARGE SCALE GENOMIC DNA]</scope>
    <source>
        <strain evidence="2 3">TBRC 2177</strain>
    </source>
</reference>
<dbReference type="RefSeq" id="WP_211680010.1">
    <property type="nucleotide sequence ID" value="NZ_JAGRQH010000001.1"/>
</dbReference>